<dbReference type="OrthoDB" id="4483077at2"/>
<sequence>MSDGFWVDVVRVREVADSMTASAEALGAGADSIASPAFGTAAAGRNYGDLGAAYLDAHSGLGRAVGVWRSSVDDIADALVAAMSAYEIQDDAGAHAIDSLR</sequence>
<protein>
    <recommendedName>
        <fullName evidence="3">ESX-1 secretion-associated protein</fullName>
    </recommendedName>
</protein>
<organism evidence="1 2">
    <name type="scientific">Rhodococcoides fascians</name>
    <name type="common">Rhodococcus fascians</name>
    <dbReference type="NCBI Taxonomy" id="1828"/>
    <lineage>
        <taxon>Bacteria</taxon>
        <taxon>Bacillati</taxon>
        <taxon>Actinomycetota</taxon>
        <taxon>Actinomycetes</taxon>
        <taxon>Mycobacteriales</taxon>
        <taxon>Nocardiaceae</taxon>
        <taxon>Rhodococcoides</taxon>
    </lineage>
</organism>
<dbReference type="Proteomes" id="UP000076038">
    <property type="component" value="Chromosome"/>
</dbReference>
<evidence type="ECO:0000313" key="2">
    <source>
        <dbReference type="Proteomes" id="UP000076038"/>
    </source>
</evidence>
<gene>
    <name evidence="1" type="ORF">A3Q41_03209</name>
</gene>
<dbReference type="KEGG" id="rhs:A3Q41_03209"/>
<proteinExistence type="predicted"/>
<dbReference type="EMBL" id="CP015220">
    <property type="protein sequence ID" value="AMY24500.1"/>
    <property type="molecule type" value="Genomic_DNA"/>
</dbReference>
<dbReference type="RefSeq" id="WP_048319791.1">
    <property type="nucleotide sequence ID" value="NZ_CP015220.1"/>
</dbReference>
<reference evidence="2" key="2">
    <citation type="submission" date="2016-04" db="EMBL/GenBank/DDBJ databases">
        <title>Complete Genome and Plasmid Sequences for Rhodococcus fascians D188 and Draft Sequences for Rhodococcus spp. Isolates PBTS 1 and PBTS 2.</title>
        <authorList>
            <person name="Stamer R."/>
            <person name="Vereecke D."/>
            <person name="Zhang Y."/>
            <person name="Schilkey F."/>
            <person name="Devitt N."/>
            <person name="Randall J."/>
        </authorList>
    </citation>
    <scope>NUCLEOTIDE SEQUENCE [LARGE SCALE GENOMIC DNA]</scope>
    <source>
        <strain evidence="2">PBTS2</strain>
    </source>
</reference>
<keyword evidence="2" id="KW-1185">Reference proteome</keyword>
<reference evidence="1 2" key="1">
    <citation type="journal article" date="2016" name="Genome Announc.">
        <title>Complete Genome and Plasmid Sequences for Rhodococcus fascians D188 and Draft Sequences for Rhodococcus Isolates PBTS 1 and PBTS 2.</title>
        <authorList>
            <person name="Stamler R.A."/>
            <person name="Vereecke D."/>
            <person name="Zhang Y."/>
            <person name="Schilkey F."/>
            <person name="Devitt N."/>
            <person name="Randall J.J."/>
        </authorList>
    </citation>
    <scope>NUCLEOTIDE SEQUENCE [LARGE SCALE GENOMIC DNA]</scope>
    <source>
        <strain evidence="1 2">PBTS2</strain>
    </source>
</reference>
<dbReference type="Pfam" id="PF10824">
    <property type="entry name" value="T7SS_ESX_EspC"/>
    <property type="match status" value="1"/>
</dbReference>
<name>A0A143QND0_RHOFA</name>
<evidence type="ECO:0000313" key="1">
    <source>
        <dbReference type="EMBL" id="AMY24500.1"/>
    </source>
</evidence>
<dbReference type="InterPro" id="IPR022536">
    <property type="entry name" value="EspC"/>
</dbReference>
<dbReference type="PATRIC" id="fig|1653479.3.peg.3251"/>
<dbReference type="GO" id="GO:0009306">
    <property type="term" value="P:protein secretion"/>
    <property type="evidence" value="ECO:0007669"/>
    <property type="project" value="InterPro"/>
</dbReference>
<accession>A0A143QND0</accession>
<dbReference type="AlphaFoldDB" id="A0A143QND0"/>
<evidence type="ECO:0008006" key="3">
    <source>
        <dbReference type="Google" id="ProtNLM"/>
    </source>
</evidence>